<dbReference type="eggNOG" id="ENOG50333FB">
    <property type="taxonomic scope" value="Bacteria"/>
</dbReference>
<dbReference type="PATRIC" id="fig|1301098.3.peg.5469"/>
<dbReference type="AlphaFoldDB" id="A0A024HPK5"/>
<dbReference type="EMBL" id="HG322950">
    <property type="protein sequence ID" value="CDF86801.1"/>
    <property type="molecule type" value="Genomic_DNA"/>
</dbReference>
<keyword evidence="3" id="KW-1185">Reference proteome</keyword>
<proteinExistence type="predicted"/>
<dbReference type="STRING" id="1301098.PKB_5491"/>
<evidence type="ECO:0000313" key="2">
    <source>
        <dbReference type="EMBL" id="CDF86801.1"/>
    </source>
</evidence>
<dbReference type="RefSeq" id="WP_156958096.1">
    <property type="nucleotide sequence ID" value="NZ_HG322950.1"/>
</dbReference>
<evidence type="ECO:0000313" key="3">
    <source>
        <dbReference type="Proteomes" id="UP000025241"/>
    </source>
</evidence>
<accession>A0A024HPK5</accession>
<dbReference type="InterPro" id="IPR027417">
    <property type="entry name" value="P-loop_NTPase"/>
</dbReference>
<protein>
    <submittedName>
        <fullName evidence="2">Uncharacterized protein</fullName>
    </submittedName>
</protein>
<reference evidence="2 3" key="1">
    <citation type="submission" date="2013-03" db="EMBL/GenBank/DDBJ databases">
        <authorList>
            <person name="Linke B."/>
        </authorList>
    </citation>
    <scope>NUCLEOTIDE SEQUENCE [LARGE SCALE GENOMIC DNA]</scope>
    <source>
        <strain evidence="2 3">B13</strain>
    </source>
</reference>
<dbReference type="Gene3D" id="3.40.50.300">
    <property type="entry name" value="P-loop containing nucleotide triphosphate hydrolases"/>
    <property type="match status" value="1"/>
</dbReference>
<dbReference type="OrthoDB" id="263590at2"/>
<reference evidence="2 3" key="2">
    <citation type="submission" date="2014-05" db="EMBL/GenBank/DDBJ databases">
        <title>Genome sequence of the 3-chlorobenzoate degrading bacterium Pseudomonas knackmussii B13 shows multiple evidence for horizontal gene transfer.</title>
        <authorList>
            <person name="Miyazaki R."/>
            <person name="Bertelli C."/>
            <person name="Falquet L."/>
            <person name="Robinson-Rechavi M."/>
            <person name="Gharib W."/>
            <person name="Roy S."/>
            <person name="Van der Meer J.R."/>
        </authorList>
    </citation>
    <scope>NUCLEOTIDE SEQUENCE [LARGE SCALE GENOMIC DNA]</scope>
    <source>
        <strain evidence="2 3">B13</strain>
    </source>
</reference>
<dbReference type="HOGENOM" id="CLU_495079_0_0_6"/>
<feature type="coiled-coil region" evidence="1">
    <location>
        <begin position="373"/>
        <end position="411"/>
    </location>
</feature>
<dbReference type="SUPFAM" id="SSF52540">
    <property type="entry name" value="P-loop containing nucleoside triphosphate hydrolases"/>
    <property type="match status" value="1"/>
</dbReference>
<dbReference type="KEGG" id="pkc:PKB_5491"/>
<sequence length="550" mass="63124">MNSVNEKTAGTLSPVFIHSLFRAGSTYLFNQFRHSPNGYWCYQEPLHEYPYFCRNDREKILDIRNTASLSLRHPLLDAPYFQELYQVSEICLPKLKSSYIYTAYFSKNAEEAGTDYFRALINAAQGRTVIQECRTSSRISVLRENLGGTHLYLWRNPWDQWWSLNINDYFPAILQLIAAAPISPEVIRRLKDETSINACPTQEINEQIEWYRSRPLSSEESYLTFYILWCLSLIEALSHANLLLNIDKLSESPEYAAKLAASMHELGVDGVKFDNCRIPQTQYTTEDASFFRSTEDKAHGLLLLSGIPQSTLDDLTQLRLTFAPRAPVESETPSLDRADVLRDASRARSLARSTNDNLAKACAHHWKELAKRESNWSEQLDRANQTAQQIQSRADQRIEELQRQLEELEGKAHLWWLRSNELDNVYASRAWRMTAPARCIAAATKSLILTGRVPTAAHKPLRVLITQSLKLYTRIPFVQRQVKKLMDRNPYLRNRILGYATNQGIVNGQFTIPKKTAPAHELAMLSPRGREIFDEILNALSKRNIGKEIK</sequence>
<name>A0A024HPK5_PSEKB</name>
<keyword evidence="1" id="KW-0175">Coiled coil</keyword>
<organism evidence="2 3">
    <name type="scientific">Pseudomonas knackmussii (strain DSM 6978 / CCUG 54928 / LMG 23759 / B13)</name>
    <dbReference type="NCBI Taxonomy" id="1301098"/>
    <lineage>
        <taxon>Bacteria</taxon>
        <taxon>Pseudomonadati</taxon>
        <taxon>Pseudomonadota</taxon>
        <taxon>Gammaproteobacteria</taxon>
        <taxon>Pseudomonadales</taxon>
        <taxon>Pseudomonadaceae</taxon>
        <taxon>Pseudomonas</taxon>
    </lineage>
</organism>
<gene>
    <name evidence="2" type="ORF">PKB_5491</name>
</gene>
<dbReference type="Proteomes" id="UP000025241">
    <property type="component" value="Chromosome I"/>
</dbReference>
<evidence type="ECO:0000256" key="1">
    <source>
        <dbReference type="SAM" id="Coils"/>
    </source>
</evidence>